<sequence>MRVVFMGTPDFSVPVLEALRQAGHDIVQVYTQPPRPAGRGKALRPSPVQNAAEQAGIPVRSPVRIRNNEDELAFFESLKPDIAIVVAYGLILPQRMLDAPALGCLNIHASLLPRWRGASPIQSAILAGDRRSGVAIMQMDAGLDTGDVLAEAAIDLAADETASSLHDRLSLLGAELLIETLTRPFAPVPQPDQGVTYAEKLTRETGRIDWSRPAAEIDRQIRGLTPWPGAFTTQDGVVIKIGEARLVPMAANDAADALPAGTACDDALTIRCGKNAIQILRLQRPGKAMMSASDYLRGTPVPKGTAFGGASR</sequence>
<proteinExistence type="inferred from homology"/>
<dbReference type="EC" id="2.1.2.9" evidence="3 8"/>
<keyword evidence="6 8" id="KW-0648">Protein biosynthesis</keyword>
<reference evidence="11 12" key="1">
    <citation type="submission" date="2022-06" db="EMBL/GenBank/DDBJ databases">
        <title>Whole-genome of Asaia lannensis strain LMG 27011T.</title>
        <authorList>
            <person name="Sombolestani A."/>
        </authorList>
    </citation>
    <scope>NUCLEOTIDE SEQUENCE [LARGE SCALE GENOMIC DNA]</scope>
    <source>
        <strain evidence="11 12">NBRC 102526</strain>
    </source>
</reference>
<evidence type="ECO:0000259" key="10">
    <source>
        <dbReference type="Pfam" id="PF02911"/>
    </source>
</evidence>
<evidence type="ECO:0000256" key="3">
    <source>
        <dbReference type="ARBA" id="ARBA00012261"/>
    </source>
</evidence>
<dbReference type="HAMAP" id="MF_00182">
    <property type="entry name" value="Formyl_trans"/>
    <property type="match status" value="1"/>
</dbReference>
<feature type="binding site" evidence="8">
    <location>
        <begin position="110"/>
        <end position="113"/>
    </location>
    <ligand>
        <name>(6S)-5,6,7,8-tetrahydrofolate</name>
        <dbReference type="ChEBI" id="CHEBI:57453"/>
    </ligand>
</feature>
<keyword evidence="5 8" id="KW-0808">Transferase</keyword>
<dbReference type="InterPro" id="IPR002376">
    <property type="entry name" value="Formyl_transf_N"/>
</dbReference>
<keyword evidence="12" id="KW-1185">Reference proteome</keyword>
<evidence type="ECO:0000313" key="12">
    <source>
        <dbReference type="Proteomes" id="UP001523401"/>
    </source>
</evidence>
<dbReference type="InterPro" id="IPR011034">
    <property type="entry name" value="Formyl_transferase-like_C_sf"/>
</dbReference>
<dbReference type="RefSeq" id="WP_252848652.1">
    <property type="nucleotide sequence ID" value="NZ_BAPW01000012.1"/>
</dbReference>
<evidence type="ECO:0000256" key="5">
    <source>
        <dbReference type="ARBA" id="ARBA00022679"/>
    </source>
</evidence>
<dbReference type="InterPro" id="IPR041711">
    <property type="entry name" value="Met-tRNA-FMT_N"/>
</dbReference>
<dbReference type="SUPFAM" id="SSF53328">
    <property type="entry name" value="Formyltransferase"/>
    <property type="match status" value="1"/>
</dbReference>
<dbReference type="Gene3D" id="3.40.50.170">
    <property type="entry name" value="Formyl transferase, N-terminal domain"/>
    <property type="match status" value="1"/>
</dbReference>
<dbReference type="PANTHER" id="PTHR11138">
    <property type="entry name" value="METHIONYL-TRNA FORMYLTRANSFERASE"/>
    <property type="match status" value="1"/>
</dbReference>
<evidence type="ECO:0000256" key="1">
    <source>
        <dbReference type="ARBA" id="ARBA00002606"/>
    </source>
</evidence>
<comment type="caution">
    <text evidence="11">The sequence shown here is derived from an EMBL/GenBank/DDBJ whole genome shotgun (WGS) entry which is preliminary data.</text>
</comment>
<dbReference type="InterPro" id="IPR005793">
    <property type="entry name" value="Formyl_trans_C"/>
</dbReference>
<evidence type="ECO:0000259" key="9">
    <source>
        <dbReference type="Pfam" id="PF00551"/>
    </source>
</evidence>
<dbReference type="InterPro" id="IPR037022">
    <property type="entry name" value="Formyl_trans_C_sf"/>
</dbReference>
<feature type="domain" description="Formyl transferase C-terminal" evidence="10">
    <location>
        <begin position="200"/>
        <end position="299"/>
    </location>
</feature>
<evidence type="ECO:0000256" key="8">
    <source>
        <dbReference type="HAMAP-Rule" id="MF_00182"/>
    </source>
</evidence>
<feature type="domain" description="Formyl transferase N-terminal" evidence="9">
    <location>
        <begin position="1"/>
        <end position="181"/>
    </location>
</feature>
<evidence type="ECO:0000256" key="6">
    <source>
        <dbReference type="ARBA" id="ARBA00022917"/>
    </source>
</evidence>
<evidence type="ECO:0000313" key="11">
    <source>
        <dbReference type="EMBL" id="MCO6159139.1"/>
    </source>
</evidence>
<comment type="function">
    <text evidence="1 8">Attaches a formyl group to the free amino group of methionyl-tRNA(fMet). The formyl group appears to play a dual role in the initiator identity of N-formylmethionyl-tRNA by promoting its recognition by IF2 and preventing the misappropriation of this tRNA by the elongation apparatus.</text>
</comment>
<dbReference type="InterPro" id="IPR036477">
    <property type="entry name" value="Formyl_transf_N_sf"/>
</dbReference>
<dbReference type="Pfam" id="PF00551">
    <property type="entry name" value="Formyl_trans_N"/>
    <property type="match status" value="1"/>
</dbReference>
<dbReference type="PANTHER" id="PTHR11138:SF5">
    <property type="entry name" value="METHIONYL-TRNA FORMYLTRANSFERASE, MITOCHONDRIAL"/>
    <property type="match status" value="1"/>
</dbReference>
<name>A0ABT1CE59_9PROT</name>
<dbReference type="CDD" id="cd08646">
    <property type="entry name" value="FMT_core_Met-tRNA-FMT_N"/>
    <property type="match status" value="1"/>
</dbReference>
<protein>
    <recommendedName>
        <fullName evidence="4 8">Methionyl-tRNA formyltransferase</fullName>
        <ecNumber evidence="3 8">2.1.2.9</ecNumber>
    </recommendedName>
</protein>
<dbReference type="SUPFAM" id="SSF50486">
    <property type="entry name" value="FMT C-terminal domain-like"/>
    <property type="match status" value="1"/>
</dbReference>
<comment type="similarity">
    <text evidence="2 8">Belongs to the Fmt family.</text>
</comment>
<dbReference type="Gene3D" id="3.10.25.10">
    <property type="entry name" value="Formyl transferase, C-terminal domain"/>
    <property type="match status" value="1"/>
</dbReference>
<accession>A0ABT1CE59</accession>
<evidence type="ECO:0000256" key="2">
    <source>
        <dbReference type="ARBA" id="ARBA00010699"/>
    </source>
</evidence>
<dbReference type="EMBL" id="JAMXQU010000002">
    <property type="protein sequence ID" value="MCO6159139.1"/>
    <property type="molecule type" value="Genomic_DNA"/>
</dbReference>
<dbReference type="InterPro" id="IPR005794">
    <property type="entry name" value="Fmt"/>
</dbReference>
<dbReference type="InterPro" id="IPR044135">
    <property type="entry name" value="Met-tRNA-FMT_C"/>
</dbReference>
<gene>
    <name evidence="8 11" type="primary">fmt</name>
    <name evidence="11" type="ORF">NF685_03730</name>
</gene>
<evidence type="ECO:0000256" key="7">
    <source>
        <dbReference type="ARBA" id="ARBA00048558"/>
    </source>
</evidence>
<evidence type="ECO:0000256" key="4">
    <source>
        <dbReference type="ARBA" id="ARBA00016014"/>
    </source>
</evidence>
<dbReference type="CDD" id="cd08704">
    <property type="entry name" value="Met_tRNA_FMT_C"/>
    <property type="match status" value="1"/>
</dbReference>
<dbReference type="Pfam" id="PF02911">
    <property type="entry name" value="Formyl_trans_C"/>
    <property type="match status" value="1"/>
</dbReference>
<dbReference type="Proteomes" id="UP001523401">
    <property type="component" value="Unassembled WGS sequence"/>
</dbReference>
<dbReference type="GO" id="GO:0004479">
    <property type="term" value="F:methionyl-tRNA formyltransferase activity"/>
    <property type="evidence" value="ECO:0007669"/>
    <property type="project" value="UniProtKB-EC"/>
</dbReference>
<comment type="catalytic activity">
    <reaction evidence="7 8">
        <text>L-methionyl-tRNA(fMet) + (6R)-10-formyltetrahydrofolate = N-formyl-L-methionyl-tRNA(fMet) + (6S)-5,6,7,8-tetrahydrofolate + H(+)</text>
        <dbReference type="Rhea" id="RHEA:24380"/>
        <dbReference type="Rhea" id="RHEA-COMP:9952"/>
        <dbReference type="Rhea" id="RHEA-COMP:9953"/>
        <dbReference type="ChEBI" id="CHEBI:15378"/>
        <dbReference type="ChEBI" id="CHEBI:57453"/>
        <dbReference type="ChEBI" id="CHEBI:78530"/>
        <dbReference type="ChEBI" id="CHEBI:78844"/>
        <dbReference type="ChEBI" id="CHEBI:195366"/>
        <dbReference type="EC" id="2.1.2.9"/>
    </reaction>
</comment>
<dbReference type="NCBIfam" id="TIGR00460">
    <property type="entry name" value="fmt"/>
    <property type="match status" value="1"/>
</dbReference>
<organism evidence="11 12">
    <name type="scientific">Asaia lannensis NBRC 102526</name>
    <dbReference type="NCBI Taxonomy" id="1307926"/>
    <lineage>
        <taxon>Bacteria</taxon>
        <taxon>Pseudomonadati</taxon>
        <taxon>Pseudomonadota</taxon>
        <taxon>Alphaproteobacteria</taxon>
        <taxon>Acetobacterales</taxon>
        <taxon>Acetobacteraceae</taxon>
        <taxon>Asaia</taxon>
    </lineage>
</organism>